<dbReference type="HOGENOM" id="CLU_804909_0_0_1"/>
<dbReference type="GO" id="GO:0045724">
    <property type="term" value="P:positive regulation of cilium assembly"/>
    <property type="evidence" value="ECO:0007669"/>
    <property type="project" value="TreeGrafter"/>
</dbReference>
<dbReference type="EnsemblMetazoa" id="RPRC005657-RA">
    <property type="protein sequence ID" value="RPRC005657-PA"/>
    <property type="gene ID" value="RPRC005657"/>
</dbReference>
<keyword evidence="4 7" id="KW-1133">Transmembrane helix</keyword>
<dbReference type="eggNOG" id="KOG2490">
    <property type="taxonomic scope" value="Eukaryota"/>
</dbReference>
<dbReference type="PANTHER" id="PTHR13317">
    <property type="entry name" value="TRANSMEMBRANE ANTERIOR POSTERIOR TRANSFORMATION PROTEIN 1 HOMOLOG"/>
    <property type="match status" value="1"/>
</dbReference>
<feature type="compositionally biased region" description="Basic and acidic residues" evidence="6">
    <location>
        <begin position="41"/>
        <end position="52"/>
    </location>
</feature>
<keyword evidence="5 7" id="KW-0472">Membrane</keyword>
<evidence type="ECO:0000313" key="8">
    <source>
        <dbReference type="EnsemblMetazoa" id="RPRC005657-PA"/>
    </source>
</evidence>
<dbReference type="Pfam" id="PF05346">
    <property type="entry name" value="DUF747"/>
    <property type="match status" value="1"/>
</dbReference>
<comment type="subcellular location">
    <subcellularLocation>
        <location evidence="1">Membrane</location>
        <topology evidence="1">Multi-pass membrane protein</topology>
    </subcellularLocation>
</comment>
<evidence type="ECO:0000256" key="7">
    <source>
        <dbReference type="SAM" id="Phobius"/>
    </source>
</evidence>
<dbReference type="AlphaFoldDB" id="T1HNN3"/>
<feature type="region of interest" description="Disordered" evidence="6">
    <location>
        <begin position="41"/>
        <end position="60"/>
    </location>
</feature>
<evidence type="ECO:0000256" key="3">
    <source>
        <dbReference type="ARBA" id="ARBA00022692"/>
    </source>
</evidence>
<feature type="transmembrane region" description="Helical" evidence="7">
    <location>
        <begin position="259"/>
        <end position="281"/>
    </location>
</feature>
<dbReference type="EMBL" id="ACPB03001835">
    <property type="status" value="NOT_ANNOTATED_CDS"/>
    <property type="molecule type" value="Genomic_DNA"/>
</dbReference>
<dbReference type="STRING" id="13249.T1HNN3"/>
<dbReference type="InParanoid" id="T1HNN3"/>
<organism evidence="8 9">
    <name type="scientific">Rhodnius prolixus</name>
    <name type="common">Triatomid bug</name>
    <dbReference type="NCBI Taxonomy" id="13249"/>
    <lineage>
        <taxon>Eukaryota</taxon>
        <taxon>Metazoa</taxon>
        <taxon>Ecdysozoa</taxon>
        <taxon>Arthropoda</taxon>
        <taxon>Hexapoda</taxon>
        <taxon>Insecta</taxon>
        <taxon>Pterygota</taxon>
        <taxon>Neoptera</taxon>
        <taxon>Paraneoptera</taxon>
        <taxon>Hemiptera</taxon>
        <taxon>Heteroptera</taxon>
        <taxon>Panheteroptera</taxon>
        <taxon>Cimicomorpha</taxon>
        <taxon>Reduviidae</taxon>
        <taxon>Triatominae</taxon>
        <taxon>Rhodnius</taxon>
    </lineage>
</organism>
<evidence type="ECO:0000256" key="6">
    <source>
        <dbReference type="SAM" id="MobiDB-lite"/>
    </source>
</evidence>
<dbReference type="GO" id="GO:0036064">
    <property type="term" value="C:ciliary basal body"/>
    <property type="evidence" value="ECO:0007669"/>
    <property type="project" value="TreeGrafter"/>
</dbReference>
<feature type="transmembrane region" description="Helical" evidence="7">
    <location>
        <begin position="228"/>
        <end position="247"/>
    </location>
</feature>
<reference evidence="8" key="1">
    <citation type="submission" date="2015-05" db="UniProtKB">
        <authorList>
            <consortium name="EnsemblMetazoa"/>
        </authorList>
    </citation>
    <scope>IDENTIFICATION</scope>
</reference>
<dbReference type="GO" id="GO:0005789">
    <property type="term" value="C:endoplasmic reticulum membrane"/>
    <property type="evidence" value="ECO:0007669"/>
    <property type="project" value="TreeGrafter"/>
</dbReference>
<sequence>MTDSDTSSEKRIKFRSISTTADPNYAFNRVEDIYLPRPRSKSEHKFKLQKDDSSEEEDDSSTTLWEFLGAEVHRSYVLENDEEHYSARREKVYSFMKIPREVEKFMIYGFMQFVELKGSVFKKFDKNNLFQVACSDIRERFHFFILLFIVVMQTMKEYAWKEETLWVLFPDCTLVIICEILVDWIKHAFITRFNELPVDVYRDYTLSLAYDMAQTRHKNAFSDHSDLVARRMGFIPLPLGVVMIRVFSSCVRVTSPSSFIVAVVVYVTLHSVCISNNLLILSKACDLMDRHQQFFQKNDNAQLWGPVSTPLTLARSRKAIEASEIPSPYLAANGLQVPLRNAASL</sequence>
<evidence type="ECO:0000256" key="1">
    <source>
        <dbReference type="ARBA" id="ARBA00004141"/>
    </source>
</evidence>
<evidence type="ECO:0000256" key="2">
    <source>
        <dbReference type="ARBA" id="ARBA00008803"/>
    </source>
</evidence>
<protein>
    <submittedName>
        <fullName evidence="8">Uncharacterized protein</fullName>
    </submittedName>
</protein>
<dbReference type="Proteomes" id="UP000015103">
    <property type="component" value="Unassembled WGS sequence"/>
</dbReference>
<dbReference type="PANTHER" id="PTHR13317:SF4">
    <property type="entry name" value="TRANSMEMBRANE ANTERIOR POSTERIOR TRANSFORMATION PROTEIN 1 HOMOLOG"/>
    <property type="match status" value="1"/>
</dbReference>
<name>T1HNN3_RHOPR</name>
<keyword evidence="9" id="KW-1185">Reference proteome</keyword>
<accession>T1HNN3</accession>
<dbReference type="VEuPathDB" id="VectorBase:RPRC005657"/>
<dbReference type="EMBL" id="ACPB03001836">
    <property type="status" value="NOT_ANNOTATED_CDS"/>
    <property type="molecule type" value="Genomic_DNA"/>
</dbReference>
<proteinExistence type="inferred from homology"/>
<evidence type="ECO:0000313" key="9">
    <source>
        <dbReference type="Proteomes" id="UP000015103"/>
    </source>
</evidence>
<dbReference type="InterPro" id="IPR008010">
    <property type="entry name" value="Tatp1"/>
</dbReference>
<evidence type="ECO:0000256" key="4">
    <source>
        <dbReference type="ARBA" id="ARBA00022989"/>
    </source>
</evidence>
<keyword evidence="3 7" id="KW-0812">Transmembrane</keyword>
<dbReference type="FunCoup" id="T1HNN3">
    <property type="interactions" value="640"/>
</dbReference>
<comment type="similarity">
    <text evidence="2">Belongs to the TAPT1 family.</text>
</comment>
<evidence type="ECO:0000256" key="5">
    <source>
        <dbReference type="ARBA" id="ARBA00023136"/>
    </source>
</evidence>